<protein>
    <submittedName>
        <fullName evidence="1">Uncharacterized protein</fullName>
    </submittedName>
</protein>
<sequence>MPFELIESDRPLLTFNFCLSSSCLLPSASCLLPPAFFVKITSLKPTNFVPHHHRNCYIINTKIK</sequence>
<reference evidence="1 2" key="1">
    <citation type="journal article" date="2018" name="ACS Chem. Biol.">
        <title>Ketoreductase domain dysfunction expands chemodiversity: malyngamide biosynthesis in the cyanobacterium Okeania hirsuta.</title>
        <authorList>
            <person name="Moss N.A."/>
            <person name="Leao T."/>
            <person name="Rankin M."/>
            <person name="McCullough T.M."/>
            <person name="Qu P."/>
            <person name="Korobeynikov A."/>
            <person name="Smith J.L."/>
            <person name="Gerwick L."/>
            <person name="Gerwick W.H."/>
        </authorList>
    </citation>
    <scope>NUCLEOTIDE SEQUENCE [LARGE SCALE GENOMIC DNA]</scope>
    <source>
        <strain evidence="1 2">PAB10Feb10-1</strain>
    </source>
</reference>
<dbReference type="Proteomes" id="UP000269154">
    <property type="component" value="Unassembled WGS sequence"/>
</dbReference>
<evidence type="ECO:0000313" key="2">
    <source>
        <dbReference type="Proteomes" id="UP000269154"/>
    </source>
</evidence>
<evidence type="ECO:0000313" key="1">
    <source>
        <dbReference type="EMBL" id="RQH32059.1"/>
    </source>
</evidence>
<comment type="caution">
    <text evidence="1">The sequence shown here is derived from an EMBL/GenBank/DDBJ whole genome shotgun (WGS) entry which is preliminary data.</text>
</comment>
<organism evidence="1 2">
    <name type="scientific">Okeania hirsuta</name>
    <dbReference type="NCBI Taxonomy" id="1458930"/>
    <lineage>
        <taxon>Bacteria</taxon>
        <taxon>Bacillati</taxon>
        <taxon>Cyanobacteriota</taxon>
        <taxon>Cyanophyceae</taxon>
        <taxon>Oscillatoriophycideae</taxon>
        <taxon>Oscillatoriales</taxon>
        <taxon>Microcoleaceae</taxon>
        <taxon>Okeania</taxon>
    </lineage>
</organism>
<keyword evidence="2" id="KW-1185">Reference proteome</keyword>
<dbReference type="EMBL" id="RCBY01000159">
    <property type="protein sequence ID" value="RQH32059.1"/>
    <property type="molecule type" value="Genomic_DNA"/>
</dbReference>
<accession>A0A3N6PFI3</accession>
<gene>
    <name evidence="1" type="ORF">D5R40_22650</name>
</gene>
<name>A0A3N6PFI3_9CYAN</name>
<dbReference type="AlphaFoldDB" id="A0A3N6PFI3"/>
<proteinExistence type="predicted"/>